<comment type="similarity">
    <text evidence="2">Belongs to the TspO/BZRP family.</text>
</comment>
<gene>
    <name evidence="7" type="ORF">HY29_09070</name>
</gene>
<dbReference type="AlphaFoldDB" id="A0A062UIL8"/>
<dbReference type="STRING" id="1280946.HY29_09070"/>
<dbReference type="Proteomes" id="UP000027037">
    <property type="component" value="Unassembled WGS sequence"/>
</dbReference>
<dbReference type="PIRSF" id="PIRSF005859">
    <property type="entry name" value="PBR"/>
    <property type="match status" value="1"/>
</dbReference>
<comment type="caution">
    <text evidence="7">The sequence shown here is derived from an EMBL/GenBank/DDBJ whole genome shotgun (WGS) entry which is preliminary data.</text>
</comment>
<evidence type="ECO:0000313" key="7">
    <source>
        <dbReference type="EMBL" id="KCZ56434.1"/>
    </source>
</evidence>
<keyword evidence="3 6" id="KW-0812">Transmembrane</keyword>
<evidence type="ECO:0008006" key="9">
    <source>
        <dbReference type="Google" id="ProtNLM"/>
    </source>
</evidence>
<dbReference type="EMBL" id="AWFF01000024">
    <property type="protein sequence ID" value="KCZ56434.1"/>
    <property type="molecule type" value="Genomic_DNA"/>
</dbReference>
<keyword evidence="8" id="KW-1185">Reference proteome</keyword>
<dbReference type="OrthoDB" id="9795496at2"/>
<evidence type="ECO:0000256" key="3">
    <source>
        <dbReference type="ARBA" id="ARBA00022692"/>
    </source>
</evidence>
<accession>A0A062UIL8</accession>
<keyword evidence="5 6" id="KW-0472">Membrane</keyword>
<feature type="transmembrane region" description="Helical" evidence="6">
    <location>
        <begin position="12"/>
        <end position="33"/>
    </location>
</feature>
<evidence type="ECO:0000313" key="8">
    <source>
        <dbReference type="Proteomes" id="UP000027037"/>
    </source>
</evidence>
<dbReference type="eggNOG" id="COG3476">
    <property type="taxonomic scope" value="Bacteria"/>
</dbReference>
<feature type="transmembrane region" description="Helical" evidence="6">
    <location>
        <begin position="110"/>
        <end position="128"/>
    </location>
</feature>
<organism evidence="7 8">
    <name type="scientific">Hyphomonas beringensis</name>
    <dbReference type="NCBI Taxonomy" id="1280946"/>
    <lineage>
        <taxon>Bacteria</taxon>
        <taxon>Pseudomonadati</taxon>
        <taxon>Pseudomonadota</taxon>
        <taxon>Alphaproteobacteria</taxon>
        <taxon>Hyphomonadales</taxon>
        <taxon>Hyphomonadaceae</taxon>
        <taxon>Hyphomonas</taxon>
    </lineage>
</organism>
<keyword evidence="4 6" id="KW-1133">Transmembrane helix</keyword>
<proteinExistence type="inferred from homology"/>
<dbReference type="RefSeq" id="WP_034791939.1">
    <property type="nucleotide sequence ID" value="NZ_AWFF01000024.1"/>
</dbReference>
<feature type="transmembrane region" description="Helical" evidence="6">
    <location>
        <begin position="53"/>
        <end position="74"/>
    </location>
</feature>
<feature type="transmembrane region" description="Helical" evidence="6">
    <location>
        <begin position="140"/>
        <end position="162"/>
    </location>
</feature>
<evidence type="ECO:0000256" key="1">
    <source>
        <dbReference type="ARBA" id="ARBA00004141"/>
    </source>
</evidence>
<dbReference type="PANTHER" id="PTHR10057">
    <property type="entry name" value="PERIPHERAL-TYPE BENZODIAZEPINE RECEPTOR"/>
    <property type="match status" value="1"/>
</dbReference>
<feature type="transmembrane region" description="Helical" evidence="6">
    <location>
        <begin position="86"/>
        <end position="104"/>
    </location>
</feature>
<reference evidence="7 8" key="1">
    <citation type="journal article" date="2014" name="Antonie Van Leeuwenhoek">
        <title>Hyphomonas beringensis sp. nov. and Hyphomonas chukchiensis sp. nov., isolated from surface seawater of the Bering Sea and Chukchi Sea.</title>
        <authorList>
            <person name="Li C."/>
            <person name="Lai Q."/>
            <person name="Li G."/>
            <person name="Dong C."/>
            <person name="Wang J."/>
            <person name="Liao Y."/>
            <person name="Shao Z."/>
        </authorList>
    </citation>
    <scope>NUCLEOTIDE SEQUENCE [LARGE SCALE GENOMIC DNA]</scope>
    <source>
        <strain evidence="7 8">25B14_1</strain>
    </source>
</reference>
<dbReference type="FunFam" id="1.20.1260.100:FF:000001">
    <property type="entry name" value="translocator protein 2"/>
    <property type="match status" value="1"/>
</dbReference>
<dbReference type="CDD" id="cd15904">
    <property type="entry name" value="TSPO_MBR"/>
    <property type="match status" value="1"/>
</dbReference>
<dbReference type="PATRIC" id="fig|1280946.3.peg.610"/>
<name>A0A062UIL8_9PROT</name>
<protein>
    <recommendedName>
        <fullName evidence="9">Tryptophan-rich sensory protein</fullName>
    </recommendedName>
</protein>
<dbReference type="Gene3D" id="1.20.1260.100">
    <property type="entry name" value="TspO/MBR protein"/>
    <property type="match status" value="1"/>
</dbReference>
<dbReference type="InterPro" id="IPR038330">
    <property type="entry name" value="TspO/MBR-related_sf"/>
</dbReference>
<comment type="subcellular location">
    <subcellularLocation>
        <location evidence="1">Membrane</location>
        <topology evidence="1">Multi-pass membrane protein</topology>
    </subcellularLocation>
</comment>
<evidence type="ECO:0000256" key="6">
    <source>
        <dbReference type="SAM" id="Phobius"/>
    </source>
</evidence>
<sequence>MIAAERKRFPWGAGILLLLATVAAVAAGAVISFSRNDAWYATLDKPALTPPDFVFSLVWPVLFVLMAAGALMVLERAGNFERALSPLGIYYTMLAANAFWSLAFLGMQDVALALGAIAALLLLIIAMMQDFARYSRTAALIQIPYLIWVSFATYLNLSILALNSDG</sequence>
<dbReference type="Pfam" id="PF03073">
    <property type="entry name" value="TspO_MBR"/>
    <property type="match status" value="1"/>
</dbReference>
<evidence type="ECO:0000256" key="5">
    <source>
        <dbReference type="ARBA" id="ARBA00023136"/>
    </source>
</evidence>
<dbReference type="InterPro" id="IPR004307">
    <property type="entry name" value="TspO_MBR"/>
</dbReference>
<evidence type="ECO:0000256" key="2">
    <source>
        <dbReference type="ARBA" id="ARBA00007524"/>
    </source>
</evidence>
<dbReference type="GO" id="GO:0033013">
    <property type="term" value="P:tetrapyrrole metabolic process"/>
    <property type="evidence" value="ECO:0007669"/>
    <property type="project" value="UniProtKB-ARBA"/>
</dbReference>
<evidence type="ECO:0000256" key="4">
    <source>
        <dbReference type="ARBA" id="ARBA00022989"/>
    </source>
</evidence>
<dbReference type="PANTHER" id="PTHR10057:SF0">
    <property type="entry name" value="TRANSLOCATOR PROTEIN"/>
    <property type="match status" value="1"/>
</dbReference>
<dbReference type="GO" id="GO:0016020">
    <property type="term" value="C:membrane"/>
    <property type="evidence" value="ECO:0007669"/>
    <property type="project" value="UniProtKB-SubCell"/>
</dbReference>